<evidence type="ECO:0000259" key="7">
    <source>
        <dbReference type="SMART" id="SM00841"/>
    </source>
</evidence>
<evidence type="ECO:0000256" key="5">
    <source>
        <dbReference type="ARBA" id="ARBA00022768"/>
    </source>
</evidence>
<dbReference type="HAMAP" id="MF_00141">
    <property type="entry name" value="EF_P"/>
    <property type="match status" value="1"/>
</dbReference>
<evidence type="ECO:0000259" key="8">
    <source>
        <dbReference type="SMART" id="SM01185"/>
    </source>
</evidence>
<dbReference type="InterPro" id="IPR014722">
    <property type="entry name" value="Rib_uL2_dom2"/>
</dbReference>
<dbReference type="GO" id="GO:0001510">
    <property type="term" value="P:RNA methylation"/>
    <property type="evidence" value="ECO:0007669"/>
    <property type="project" value="InterPro"/>
</dbReference>
<dbReference type="InterPro" id="IPR001059">
    <property type="entry name" value="Transl_elong_P/YeiP_cen"/>
</dbReference>
<dbReference type="Pfam" id="PF01728">
    <property type="entry name" value="FtsJ"/>
    <property type="match status" value="1"/>
</dbReference>
<dbReference type="CDD" id="cd04470">
    <property type="entry name" value="S1_EF-P_repeat_1"/>
    <property type="match status" value="1"/>
</dbReference>
<dbReference type="UniPathway" id="UPA00345"/>
<comment type="similarity">
    <text evidence="3">Belongs to the elongation factor P family.</text>
</comment>
<dbReference type="Pfam" id="PF08207">
    <property type="entry name" value="EFP_N"/>
    <property type="match status" value="1"/>
</dbReference>
<evidence type="ECO:0000256" key="2">
    <source>
        <dbReference type="ARBA" id="ARBA00004815"/>
    </source>
</evidence>
<evidence type="ECO:0000256" key="4">
    <source>
        <dbReference type="ARBA" id="ARBA00022490"/>
    </source>
</evidence>
<dbReference type="Gene3D" id="2.40.50.140">
    <property type="entry name" value="Nucleic acid-binding proteins"/>
    <property type="match status" value="2"/>
</dbReference>
<dbReference type="PANTHER" id="PTHR30053:SF12">
    <property type="entry name" value="ELONGATION FACTOR P (EF-P) FAMILY PROTEIN"/>
    <property type="match status" value="1"/>
</dbReference>
<dbReference type="NCBIfam" id="TIGR00038">
    <property type="entry name" value="efp"/>
    <property type="match status" value="1"/>
</dbReference>
<dbReference type="GO" id="GO:0003746">
    <property type="term" value="F:translation elongation factor activity"/>
    <property type="evidence" value="ECO:0007669"/>
    <property type="project" value="UniProtKB-KW"/>
</dbReference>
<protein>
    <submittedName>
        <fullName evidence="9">Elongation factor P</fullName>
    </submittedName>
</protein>
<dbReference type="InterPro" id="IPR013852">
    <property type="entry name" value="Transl_elong_P/YeiP_CS"/>
</dbReference>
<dbReference type="InterPro" id="IPR002877">
    <property type="entry name" value="RNA_MeTrfase_FtsJ_dom"/>
</dbReference>
<dbReference type="HAMAP" id="MF_01547">
    <property type="entry name" value="RNA_methyltr_E"/>
    <property type="match status" value="1"/>
</dbReference>
<accession>A0A1Y5I5B5</accession>
<dbReference type="InterPro" id="IPR013185">
    <property type="entry name" value="Transl_elong_KOW-like"/>
</dbReference>
<dbReference type="InterPro" id="IPR020599">
    <property type="entry name" value="Transl_elong_fac_P/YeiP"/>
</dbReference>
<dbReference type="GO" id="GO:0008168">
    <property type="term" value="F:methyltransferase activity"/>
    <property type="evidence" value="ECO:0007669"/>
    <property type="project" value="InterPro"/>
</dbReference>
<dbReference type="Pfam" id="PF09285">
    <property type="entry name" value="Elong-fact-P_C"/>
    <property type="match status" value="1"/>
</dbReference>
<dbReference type="eggNOG" id="KOG1098">
    <property type="taxonomic scope" value="Eukaryota"/>
</dbReference>
<reference evidence="9" key="1">
    <citation type="submission" date="2017-04" db="EMBL/GenBank/DDBJ databases">
        <title>Population genomics of picophytoplankton unveils novel chromosome hypervariability.</title>
        <authorList>
            <consortium name="DOE Joint Genome Institute"/>
            <person name="Blanc-Mathieu R."/>
            <person name="Krasovec M."/>
            <person name="Hebrard M."/>
            <person name="Yau S."/>
            <person name="Desgranges E."/>
            <person name="Martin J."/>
            <person name="Schackwitz W."/>
            <person name="Kuo A."/>
            <person name="Salin G."/>
            <person name="Donnadieu C."/>
            <person name="Desdevises Y."/>
            <person name="Sanchez-Ferandin S."/>
            <person name="Moreau H."/>
            <person name="Rivals E."/>
            <person name="Grigoriev I.V."/>
            <person name="Grimsley N."/>
            <person name="Eyre-Walker A."/>
            <person name="Piganeau G."/>
        </authorList>
    </citation>
    <scope>NUCLEOTIDE SEQUENCE [LARGE SCALE GENOMIC DNA]</scope>
    <source>
        <strain evidence="9">RCC 1115</strain>
    </source>
</reference>
<dbReference type="GO" id="GO:0043043">
    <property type="term" value="P:peptide biosynthetic process"/>
    <property type="evidence" value="ECO:0007669"/>
    <property type="project" value="InterPro"/>
</dbReference>
<keyword evidence="5 9" id="KW-0251">Elongation factor</keyword>
<dbReference type="InterPro" id="IPR029063">
    <property type="entry name" value="SAM-dependent_MTases_sf"/>
</dbReference>
<keyword evidence="4" id="KW-0963">Cytoplasm</keyword>
<dbReference type="FunFam" id="2.30.30.30:FF:000003">
    <property type="entry name" value="Elongation factor P"/>
    <property type="match status" value="1"/>
</dbReference>
<feature type="domain" description="Translation elongation factor P/YeiP central" evidence="8">
    <location>
        <begin position="121"/>
        <end position="172"/>
    </location>
</feature>
<dbReference type="SMART" id="SM01185">
    <property type="entry name" value="EFP"/>
    <property type="match status" value="1"/>
</dbReference>
<dbReference type="SMART" id="SM00841">
    <property type="entry name" value="Elong-fact-P_C"/>
    <property type="match status" value="1"/>
</dbReference>
<comment type="pathway">
    <text evidence="2">Protein biosynthesis; polypeptide chain elongation.</text>
</comment>
<comment type="subcellular location">
    <subcellularLocation>
        <location evidence="1">Cytoplasm</location>
    </subcellularLocation>
</comment>
<dbReference type="InterPro" id="IPR012340">
    <property type="entry name" value="NA-bd_OB-fold"/>
</dbReference>
<feature type="domain" description="Elongation factor P C-terminal" evidence="7">
    <location>
        <begin position="180"/>
        <end position="237"/>
    </location>
</feature>
<sequence>MLSASSSISSARAFAPARVAKRASATRGPVKGSIATQVSALTCSTADFKVGLSLEIDSNPWRITDEWRLTRRFVARVEFMHVQPGRGSAFVRTKLRNLLTGNINEKTFRSGEKFELADVSKETMQFTYMDGDDYMFMNMETFEELRVPPVAVNKFVKEGMDCAIVQWNGKVIGCEVPNPFTFTVTETDPGLKGNTASGGDKPATIETGAVVTVPLFVNVGDQIIRVNSIPTNSFLSSAPVHTTTLRRARDAEMASNSKRLIDPIAREAKRLGYVARSALKLVQLDEKFRLLRNKRSVLDLGCAPGAWIQVVHERTRRQGGTCARVLGIDLKEIDRGTLAGLRHVDAARASTMTLDATEARASDLGVETFDAVLSDMMVNTRGLASVDAAASLELAECAVDLAVVRDGGVLAARGDLVVKILEGSGSVEELAKHCKPHFDKVNWFKPNATRSESREIYLVARGRKLLE</sequence>
<dbReference type="SUPFAM" id="SSF50104">
    <property type="entry name" value="Translation proteins SH3-like domain"/>
    <property type="match status" value="1"/>
</dbReference>
<gene>
    <name evidence="9" type="ORF">BE221DRAFT_207190</name>
</gene>
<name>A0A1Y5I5B5_OSTTA</name>
<dbReference type="Proteomes" id="UP000195557">
    <property type="component" value="Unassembled WGS sequence"/>
</dbReference>
<evidence type="ECO:0000313" key="9">
    <source>
        <dbReference type="EMBL" id="OUS43897.1"/>
    </source>
</evidence>
<evidence type="ECO:0000256" key="6">
    <source>
        <dbReference type="ARBA" id="ARBA00022917"/>
    </source>
</evidence>
<dbReference type="Gene3D" id="3.40.50.150">
    <property type="entry name" value="Vaccinia Virus protein VP39"/>
    <property type="match status" value="1"/>
</dbReference>
<dbReference type="AlphaFoldDB" id="A0A1Y5I5B5"/>
<proteinExistence type="inferred from homology"/>
<evidence type="ECO:0000256" key="3">
    <source>
        <dbReference type="ARBA" id="ARBA00009479"/>
    </source>
</evidence>
<dbReference type="Gene3D" id="2.30.30.30">
    <property type="match status" value="1"/>
</dbReference>
<keyword evidence="6" id="KW-0648">Protein biosynthesis</keyword>
<dbReference type="FunFam" id="2.40.50.140:FF:000004">
    <property type="entry name" value="Elongation factor P"/>
    <property type="match status" value="1"/>
</dbReference>
<dbReference type="EMBL" id="KZ155826">
    <property type="protein sequence ID" value="OUS43897.1"/>
    <property type="molecule type" value="Genomic_DNA"/>
</dbReference>
<evidence type="ECO:0000256" key="1">
    <source>
        <dbReference type="ARBA" id="ARBA00004496"/>
    </source>
</evidence>
<dbReference type="PANTHER" id="PTHR30053">
    <property type="entry name" value="ELONGATION FACTOR P"/>
    <property type="match status" value="1"/>
</dbReference>
<dbReference type="GO" id="GO:0005829">
    <property type="term" value="C:cytosol"/>
    <property type="evidence" value="ECO:0007669"/>
    <property type="project" value="UniProtKB-ARBA"/>
</dbReference>
<dbReference type="SUPFAM" id="SSF50249">
    <property type="entry name" value="Nucleic acid-binding proteins"/>
    <property type="match status" value="2"/>
</dbReference>
<dbReference type="SUPFAM" id="SSF53335">
    <property type="entry name" value="S-adenosyl-L-methionine-dependent methyltransferases"/>
    <property type="match status" value="1"/>
</dbReference>
<dbReference type="InterPro" id="IPR008991">
    <property type="entry name" value="Translation_prot_SH3-like_sf"/>
</dbReference>
<dbReference type="InterPro" id="IPR011768">
    <property type="entry name" value="Transl_elongation_fac_P"/>
</dbReference>
<dbReference type="InterPro" id="IPR015365">
    <property type="entry name" value="Elong-fact-P_C"/>
</dbReference>
<dbReference type="PROSITE" id="PS01275">
    <property type="entry name" value="EFP"/>
    <property type="match status" value="1"/>
</dbReference>
<dbReference type="CDD" id="cd05794">
    <property type="entry name" value="S1_EF-P_repeat_2"/>
    <property type="match status" value="1"/>
</dbReference>
<dbReference type="InterPro" id="IPR015507">
    <property type="entry name" value="rRNA-MeTfrase_E"/>
</dbReference>
<dbReference type="FunFam" id="2.40.50.140:FF:000009">
    <property type="entry name" value="Elongation factor P"/>
    <property type="match status" value="1"/>
</dbReference>
<organism evidence="9">
    <name type="scientific">Ostreococcus tauri</name>
    <name type="common">Marine green alga</name>
    <dbReference type="NCBI Taxonomy" id="70448"/>
    <lineage>
        <taxon>Eukaryota</taxon>
        <taxon>Viridiplantae</taxon>
        <taxon>Chlorophyta</taxon>
        <taxon>Mamiellophyceae</taxon>
        <taxon>Mamiellales</taxon>
        <taxon>Bathycoccaceae</taxon>
        <taxon>Ostreococcus</taxon>
    </lineage>
</organism>
<dbReference type="NCBIfam" id="NF001810">
    <property type="entry name" value="PRK00529.1"/>
    <property type="match status" value="1"/>
</dbReference>
<dbReference type="Pfam" id="PF01132">
    <property type="entry name" value="EFP"/>
    <property type="match status" value="1"/>
</dbReference>